<dbReference type="SUPFAM" id="SSF81653">
    <property type="entry name" value="Calcium ATPase, transduction domain A"/>
    <property type="match status" value="1"/>
</dbReference>
<dbReference type="InterPro" id="IPR018303">
    <property type="entry name" value="ATPase_P-typ_P_site"/>
</dbReference>
<dbReference type="SUPFAM" id="SSF81665">
    <property type="entry name" value="Calcium ATPase, transmembrane domain M"/>
    <property type="match status" value="1"/>
</dbReference>
<feature type="transmembrane region" description="Helical" evidence="13">
    <location>
        <begin position="173"/>
        <end position="194"/>
    </location>
</feature>
<dbReference type="SUPFAM" id="SSF56784">
    <property type="entry name" value="HAD-like"/>
    <property type="match status" value="1"/>
</dbReference>
<comment type="caution">
    <text evidence="16">The sequence shown here is derived from an EMBL/GenBank/DDBJ whole genome shotgun (WGS) entry which is preliminary data.</text>
</comment>
<evidence type="ECO:0000256" key="6">
    <source>
        <dbReference type="ARBA" id="ARBA00022692"/>
    </source>
</evidence>
<evidence type="ECO:0000256" key="1">
    <source>
        <dbReference type="ARBA" id="ARBA00004651"/>
    </source>
</evidence>
<dbReference type="InterPro" id="IPR008250">
    <property type="entry name" value="ATPase_P-typ_transduc_dom_A_sf"/>
</dbReference>
<feature type="transmembrane region" description="Helical" evidence="13">
    <location>
        <begin position="423"/>
        <end position="440"/>
    </location>
</feature>
<evidence type="ECO:0000256" key="5">
    <source>
        <dbReference type="ARBA" id="ARBA00022553"/>
    </source>
</evidence>
<feature type="domain" description="P-type ATPase A" evidence="14">
    <location>
        <begin position="314"/>
        <end position="391"/>
    </location>
</feature>
<evidence type="ECO:0000259" key="14">
    <source>
        <dbReference type="Pfam" id="PF00122"/>
    </source>
</evidence>
<comment type="similarity">
    <text evidence="2">Belongs to the cation transport ATPase (P-type) (TC 3.A.3) family. Type IB subfamily.</text>
</comment>
<dbReference type="InterPro" id="IPR036163">
    <property type="entry name" value="HMA_dom_sf"/>
</dbReference>
<evidence type="ECO:0000256" key="4">
    <source>
        <dbReference type="ARBA" id="ARBA00022475"/>
    </source>
</evidence>
<dbReference type="InterPro" id="IPR023299">
    <property type="entry name" value="ATPase_P-typ_cyto_dom_N"/>
</dbReference>
<keyword evidence="6 13" id="KW-0812">Transmembrane</keyword>
<dbReference type="GO" id="GO:0016887">
    <property type="term" value="F:ATP hydrolysis activity"/>
    <property type="evidence" value="ECO:0007669"/>
    <property type="project" value="InterPro"/>
</dbReference>
<dbReference type="SUPFAM" id="SSF55008">
    <property type="entry name" value="HMA, heavy metal-associated domain"/>
    <property type="match status" value="1"/>
</dbReference>
<feature type="transmembrane region" description="Helical" evidence="13">
    <location>
        <begin position="452"/>
        <end position="471"/>
    </location>
</feature>
<keyword evidence="10 13" id="KW-1133">Transmembrane helix</keyword>
<dbReference type="GO" id="GO:0005507">
    <property type="term" value="F:copper ion binding"/>
    <property type="evidence" value="ECO:0007669"/>
    <property type="project" value="TreeGrafter"/>
</dbReference>
<gene>
    <name evidence="16" type="ORF">HKN21_17270</name>
</gene>
<dbReference type="Gene3D" id="3.40.1110.10">
    <property type="entry name" value="Calcium-transporting ATPase, cytoplasmic domain N"/>
    <property type="match status" value="1"/>
</dbReference>
<dbReference type="InterPro" id="IPR023214">
    <property type="entry name" value="HAD_sf"/>
</dbReference>
<organism evidence="16 17">
    <name type="scientific">Eiseniibacteriota bacterium</name>
    <dbReference type="NCBI Taxonomy" id="2212470"/>
    <lineage>
        <taxon>Bacteria</taxon>
        <taxon>Candidatus Eiseniibacteriota</taxon>
    </lineage>
</organism>
<feature type="transmembrane region" description="Helical" evidence="13">
    <location>
        <begin position="245"/>
        <end position="265"/>
    </location>
</feature>
<evidence type="ECO:0000256" key="11">
    <source>
        <dbReference type="ARBA" id="ARBA00023065"/>
    </source>
</evidence>
<keyword evidence="8" id="KW-0460">Magnesium</keyword>
<sequence length="800" mass="87322">MNIALSKSTAKMPEAPAQERESCLHCGLNLPSHRQHEAFCCSGCRAVYHLLQDQDLTQFYDLRKGSGVPATPRDENLDWLAPLLVQNTSDSGAQNLSLSVQGIHCAGCVWLLRETFRKHAGGTDIRINPTRGRVDLSWDSTQGAVQDWIQELAGFGYHLGPLGSGSSQQLRPLALRLGISAGIAAQVMMFSLAFHLGLGADGGSIYNVLGWTNFILAILALTIGGSFFITKAFYGLRRGVASMDLPIAIGILLTFTASTWAYFRFGPEEAYFDSVCIFIALMLTGRWVQERMLERNRASLRDDPGLEHLVARRQKADSSLEMVPVTELQEGDRVMVVPGDLFPVRAEIEHDATISLDWINGESAPKTEPAQSVVPAGAFNVGSEAIAAISKEDFKNSGLTELLSEATQTADSGQGSWARLSQIYVLAVLSLSILGFWLYLNDGVEAATKTAVSILVITCPCAIGLAIPLAAEMVLHRLRQRGVFVRSADFLDRAFGIRQVVFDKTGTLTLGRLDITEDTKLALSGLTADQRAVLATMTSFSNHPKSRAIHRAIDEPTLPLNSIRVSEFPGSGPLLAHDGKTYRFGHGAFALDDDRGGSAETVFSMDRERLLNVSFEESLKVDAVHAIDLLRNQNMVTYLLSGDHEEKVQEAAERLGIPKTRQFGAMKPEDKARWVREINDKNTLMVGDGINDAPGFAEAHCTATPAIDQPFLPARADFYLLGDRLSGISLALHAAKRFRQLVTGSLITFVAYNVVAITLCFMGLVNPLAAAILMPLSSLAVLSITLFRLRENTYPWKLSF</sequence>
<dbReference type="GO" id="GO:0005886">
    <property type="term" value="C:plasma membrane"/>
    <property type="evidence" value="ECO:0007669"/>
    <property type="project" value="UniProtKB-SubCell"/>
</dbReference>
<dbReference type="PROSITE" id="PS00154">
    <property type="entry name" value="ATPASE_E1_E2"/>
    <property type="match status" value="1"/>
</dbReference>
<dbReference type="Pfam" id="PF00702">
    <property type="entry name" value="Hydrolase"/>
    <property type="match status" value="1"/>
</dbReference>
<dbReference type="InterPro" id="IPR059000">
    <property type="entry name" value="ATPase_P-type_domA"/>
</dbReference>
<evidence type="ECO:0000256" key="9">
    <source>
        <dbReference type="ARBA" id="ARBA00022967"/>
    </source>
</evidence>
<feature type="transmembrane region" description="Helical" evidence="13">
    <location>
        <begin position="214"/>
        <end position="233"/>
    </location>
</feature>
<feature type="transmembrane region" description="Helical" evidence="13">
    <location>
        <begin position="770"/>
        <end position="789"/>
    </location>
</feature>
<dbReference type="InterPro" id="IPR023298">
    <property type="entry name" value="ATPase_P-typ_TM_dom_sf"/>
</dbReference>
<dbReference type="GO" id="GO:0005524">
    <property type="term" value="F:ATP binding"/>
    <property type="evidence" value="ECO:0007669"/>
    <property type="project" value="InterPro"/>
</dbReference>
<keyword evidence="3" id="KW-0813">Transport</keyword>
<dbReference type="Proteomes" id="UP000547674">
    <property type="component" value="Unassembled WGS sequence"/>
</dbReference>
<evidence type="ECO:0000256" key="13">
    <source>
        <dbReference type="SAM" id="Phobius"/>
    </source>
</evidence>
<evidence type="ECO:0000256" key="2">
    <source>
        <dbReference type="ARBA" id="ARBA00006024"/>
    </source>
</evidence>
<keyword evidence="11" id="KW-0406">Ion transport</keyword>
<evidence type="ECO:0000256" key="10">
    <source>
        <dbReference type="ARBA" id="ARBA00022989"/>
    </source>
</evidence>
<feature type="domain" description="Putative metal-binding" evidence="15">
    <location>
        <begin position="22"/>
        <end position="68"/>
    </location>
</feature>
<evidence type="ECO:0000256" key="12">
    <source>
        <dbReference type="ARBA" id="ARBA00023136"/>
    </source>
</evidence>
<comment type="subcellular location">
    <subcellularLocation>
        <location evidence="1">Cell membrane</location>
        <topology evidence="1">Multi-pass membrane protein</topology>
    </subcellularLocation>
</comment>
<dbReference type="PANTHER" id="PTHR43520:SF5">
    <property type="entry name" value="CATION-TRANSPORTING P-TYPE ATPASE-RELATED"/>
    <property type="match status" value="1"/>
</dbReference>
<evidence type="ECO:0000256" key="8">
    <source>
        <dbReference type="ARBA" id="ARBA00022842"/>
    </source>
</evidence>
<dbReference type="CDD" id="cd00371">
    <property type="entry name" value="HMA"/>
    <property type="match status" value="1"/>
</dbReference>
<dbReference type="Gene3D" id="3.30.70.100">
    <property type="match status" value="1"/>
</dbReference>
<keyword evidence="5" id="KW-0597">Phosphoprotein</keyword>
<evidence type="ECO:0000259" key="15">
    <source>
        <dbReference type="Pfam" id="PF12156"/>
    </source>
</evidence>
<protein>
    <submittedName>
        <fullName evidence="16">HAD-IC family P-type ATPase</fullName>
    </submittedName>
</protein>
<dbReference type="Pfam" id="PF12156">
    <property type="entry name" value="ATPase-cat_bd"/>
    <property type="match status" value="1"/>
</dbReference>
<keyword evidence="9" id="KW-1278">Translocase</keyword>
<dbReference type="InterPro" id="IPR021993">
    <property type="entry name" value="ATPase-cat-bd"/>
</dbReference>
<evidence type="ECO:0000313" key="17">
    <source>
        <dbReference type="Proteomes" id="UP000547674"/>
    </source>
</evidence>
<name>A0A7Y2EB28_UNCEI</name>
<evidence type="ECO:0000313" key="16">
    <source>
        <dbReference type="EMBL" id="NNF08516.1"/>
    </source>
</evidence>
<dbReference type="Pfam" id="PF00122">
    <property type="entry name" value="E1-E2_ATPase"/>
    <property type="match status" value="1"/>
</dbReference>
<evidence type="ECO:0000256" key="7">
    <source>
        <dbReference type="ARBA" id="ARBA00022723"/>
    </source>
</evidence>
<reference evidence="16 17" key="1">
    <citation type="submission" date="2020-03" db="EMBL/GenBank/DDBJ databases">
        <title>Metabolic flexibility allows generalist bacteria to become dominant in a frequently disturbed ecosystem.</title>
        <authorList>
            <person name="Chen Y.-J."/>
            <person name="Leung P.M."/>
            <person name="Bay S.K."/>
            <person name="Hugenholtz P."/>
            <person name="Kessler A.J."/>
            <person name="Shelley G."/>
            <person name="Waite D.W."/>
            <person name="Cook P.L."/>
            <person name="Greening C."/>
        </authorList>
    </citation>
    <scope>NUCLEOTIDE SEQUENCE [LARGE SCALE GENOMIC DNA]</scope>
    <source>
        <strain evidence="16">SS_bin_28</strain>
    </source>
</reference>
<proteinExistence type="inferred from homology"/>
<dbReference type="Gene3D" id="2.70.150.10">
    <property type="entry name" value="Calcium-transporting ATPase, cytoplasmic transduction domain A"/>
    <property type="match status" value="1"/>
</dbReference>
<feature type="transmembrane region" description="Helical" evidence="13">
    <location>
        <begin position="741"/>
        <end position="764"/>
    </location>
</feature>
<keyword evidence="7" id="KW-0479">Metal-binding</keyword>
<dbReference type="Gene3D" id="3.40.50.1000">
    <property type="entry name" value="HAD superfamily/HAD-like"/>
    <property type="match status" value="1"/>
</dbReference>
<dbReference type="InterPro" id="IPR006121">
    <property type="entry name" value="HMA_dom"/>
</dbReference>
<dbReference type="PANTHER" id="PTHR43520">
    <property type="entry name" value="ATP7, ISOFORM B"/>
    <property type="match status" value="1"/>
</dbReference>
<dbReference type="NCBIfam" id="TIGR01494">
    <property type="entry name" value="ATPase_P-type"/>
    <property type="match status" value="2"/>
</dbReference>
<keyword evidence="4" id="KW-1003">Cell membrane</keyword>
<keyword evidence="12 13" id="KW-0472">Membrane</keyword>
<dbReference type="GO" id="GO:0043682">
    <property type="term" value="F:P-type divalent copper transporter activity"/>
    <property type="evidence" value="ECO:0007669"/>
    <property type="project" value="TreeGrafter"/>
</dbReference>
<dbReference type="EMBL" id="JABDJR010000693">
    <property type="protein sequence ID" value="NNF08516.1"/>
    <property type="molecule type" value="Genomic_DNA"/>
</dbReference>
<feature type="transmembrane region" description="Helical" evidence="13">
    <location>
        <begin position="271"/>
        <end position="288"/>
    </location>
</feature>
<accession>A0A7Y2EB28</accession>
<dbReference type="InterPro" id="IPR001757">
    <property type="entry name" value="P_typ_ATPase"/>
</dbReference>
<dbReference type="GO" id="GO:0055070">
    <property type="term" value="P:copper ion homeostasis"/>
    <property type="evidence" value="ECO:0007669"/>
    <property type="project" value="TreeGrafter"/>
</dbReference>
<dbReference type="AlphaFoldDB" id="A0A7Y2EB28"/>
<dbReference type="InterPro" id="IPR036412">
    <property type="entry name" value="HAD-like_sf"/>
</dbReference>
<evidence type="ECO:0000256" key="3">
    <source>
        <dbReference type="ARBA" id="ARBA00022448"/>
    </source>
</evidence>